<dbReference type="Gene3D" id="2.30.40.10">
    <property type="entry name" value="Urease, subunit C, domain 1"/>
    <property type="match status" value="1"/>
</dbReference>
<feature type="domain" description="Amidohydrolase-related" evidence="9">
    <location>
        <begin position="62"/>
        <end position="279"/>
    </location>
</feature>
<evidence type="ECO:0000313" key="11">
    <source>
        <dbReference type="Proteomes" id="UP001152795"/>
    </source>
</evidence>
<reference evidence="10" key="1">
    <citation type="submission" date="2020-04" db="EMBL/GenBank/DDBJ databases">
        <authorList>
            <person name="Alioto T."/>
            <person name="Alioto T."/>
            <person name="Gomez Garrido J."/>
        </authorList>
    </citation>
    <scope>NUCLEOTIDE SEQUENCE</scope>
    <source>
        <strain evidence="10">A484AB</strain>
    </source>
</reference>
<dbReference type="AlphaFoldDB" id="A0A7D9L003"/>
<dbReference type="InterPro" id="IPR032466">
    <property type="entry name" value="Metal_Hydrolase"/>
</dbReference>
<dbReference type="InterPro" id="IPR011059">
    <property type="entry name" value="Metal-dep_hydrolase_composite"/>
</dbReference>
<dbReference type="EC" id="3.5.1.25" evidence="3"/>
<proteinExistence type="inferred from homology"/>
<dbReference type="InterPro" id="IPR006680">
    <property type="entry name" value="Amidohydro-rel"/>
</dbReference>
<dbReference type="Proteomes" id="UP001152795">
    <property type="component" value="Unassembled WGS sequence"/>
</dbReference>
<evidence type="ECO:0000256" key="7">
    <source>
        <dbReference type="ARBA" id="ARBA00023277"/>
    </source>
</evidence>
<keyword evidence="11" id="KW-1185">Reference proteome</keyword>
<comment type="catalytic activity">
    <reaction evidence="8">
        <text>N-acetyl-D-glucosamine 6-phosphate + H2O = D-glucosamine 6-phosphate + acetate</text>
        <dbReference type="Rhea" id="RHEA:22936"/>
        <dbReference type="ChEBI" id="CHEBI:15377"/>
        <dbReference type="ChEBI" id="CHEBI:30089"/>
        <dbReference type="ChEBI" id="CHEBI:57513"/>
        <dbReference type="ChEBI" id="CHEBI:58725"/>
        <dbReference type="EC" id="3.5.1.25"/>
    </reaction>
</comment>
<dbReference type="GO" id="GO:0106279">
    <property type="term" value="P:negative regulation of UDP-N-acetylglucosamine biosynthetic process"/>
    <property type="evidence" value="ECO:0007669"/>
    <property type="project" value="UniProtKB-ARBA"/>
</dbReference>
<dbReference type="GO" id="GO:0006046">
    <property type="term" value="P:N-acetylglucosamine catabolic process"/>
    <property type="evidence" value="ECO:0007669"/>
    <property type="project" value="TreeGrafter"/>
</dbReference>
<evidence type="ECO:0000256" key="2">
    <source>
        <dbReference type="ARBA" id="ARBA00010716"/>
    </source>
</evidence>
<dbReference type="PANTHER" id="PTHR11113">
    <property type="entry name" value="N-ACETYLGLUCOSAMINE-6-PHOSPHATE DEACETYLASE"/>
    <property type="match status" value="1"/>
</dbReference>
<dbReference type="OrthoDB" id="10264777at2759"/>
<keyword evidence="6" id="KW-0378">Hydrolase</keyword>
<accession>A0A7D9L003</accession>
<sequence>MKRKRIADAGKVIQFWNCSLLKNHEIIKDDLWIRDGIILDPHVVFFDESVAADVKIDCKGLIIAPGYIDVQINGGFGVDFSSDVESIETGMEVVCENLLQYGVTSFCPTIVTSAKETYHQLLPKIEKSSKNTHGASILGLHLEGPFISKEKKGAHKELFIEGLDSQGVNKMIEHYGTLDFVKIITMAPEQPFALETIKDLAKMDITVSIGHTMGSLDIAEDAARCGARFITHLFNAMLPFHHRDPGVVGLLTSDHIPEPIYFGIIADGIHTHPTALRIAHRSHPH</sequence>
<evidence type="ECO:0000256" key="4">
    <source>
        <dbReference type="ARBA" id="ARBA00018029"/>
    </source>
</evidence>
<evidence type="ECO:0000256" key="8">
    <source>
        <dbReference type="ARBA" id="ARBA00047647"/>
    </source>
</evidence>
<dbReference type="GO" id="GO:0008448">
    <property type="term" value="F:N-acetylglucosamine-6-phosphate deacetylase activity"/>
    <property type="evidence" value="ECO:0007669"/>
    <property type="project" value="UniProtKB-EC"/>
</dbReference>
<comment type="cofactor">
    <cofactor evidence="1">
        <name>a divalent metal cation</name>
        <dbReference type="ChEBI" id="CHEBI:60240"/>
    </cofactor>
</comment>
<dbReference type="PANTHER" id="PTHR11113:SF14">
    <property type="entry name" value="N-ACETYLGLUCOSAMINE-6-PHOSPHATE DEACETYLASE"/>
    <property type="match status" value="1"/>
</dbReference>
<dbReference type="Pfam" id="PF01979">
    <property type="entry name" value="Amidohydro_1"/>
    <property type="match status" value="1"/>
</dbReference>
<evidence type="ECO:0000313" key="10">
    <source>
        <dbReference type="EMBL" id="CAB4022109.1"/>
    </source>
</evidence>
<evidence type="ECO:0000256" key="5">
    <source>
        <dbReference type="ARBA" id="ARBA00022723"/>
    </source>
</evidence>
<name>A0A7D9L003_PARCT</name>
<keyword evidence="5" id="KW-0479">Metal-binding</keyword>
<protein>
    <recommendedName>
        <fullName evidence="4">N-acetylglucosamine-6-phosphate deacetylase</fullName>
        <ecNumber evidence="3">3.5.1.25</ecNumber>
    </recommendedName>
</protein>
<feature type="non-terminal residue" evidence="10">
    <location>
        <position position="1"/>
    </location>
</feature>
<gene>
    <name evidence="10" type="ORF">PACLA_8A047335</name>
</gene>
<dbReference type="GO" id="GO:0046872">
    <property type="term" value="F:metal ion binding"/>
    <property type="evidence" value="ECO:0007669"/>
    <property type="project" value="UniProtKB-KW"/>
</dbReference>
<dbReference type="SUPFAM" id="SSF51556">
    <property type="entry name" value="Metallo-dependent hydrolases"/>
    <property type="match status" value="1"/>
</dbReference>
<dbReference type="EMBL" id="CACRXK020011810">
    <property type="protein sequence ID" value="CAB4022109.1"/>
    <property type="molecule type" value="Genomic_DNA"/>
</dbReference>
<keyword evidence="7" id="KW-0119">Carbohydrate metabolism</keyword>
<evidence type="ECO:0000256" key="1">
    <source>
        <dbReference type="ARBA" id="ARBA00001968"/>
    </source>
</evidence>
<dbReference type="Gene3D" id="3.20.20.140">
    <property type="entry name" value="Metal-dependent hydrolases"/>
    <property type="match status" value="1"/>
</dbReference>
<comment type="similarity">
    <text evidence="2">Belongs to the metallo-dependent hydrolases superfamily. NagA family.</text>
</comment>
<organism evidence="10 11">
    <name type="scientific">Paramuricea clavata</name>
    <name type="common">Red gorgonian</name>
    <name type="synonym">Violescent sea-whip</name>
    <dbReference type="NCBI Taxonomy" id="317549"/>
    <lineage>
        <taxon>Eukaryota</taxon>
        <taxon>Metazoa</taxon>
        <taxon>Cnidaria</taxon>
        <taxon>Anthozoa</taxon>
        <taxon>Octocorallia</taxon>
        <taxon>Malacalcyonacea</taxon>
        <taxon>Plexauridae</taxon>
        <taxon>Paramuricea</taxon>
    </lineage>
</organism>
<dbReference type="FunFam" id="3.20.20.140:FF:000023">
    <property type="entry name" value="N-acetylglucosamine-6-phosphate deacetylase"/>
    <property type="match status" value="1"/>
</dbReference>
<evidence type="ECO:0000256" key="3">
    <source>
        <dbReference type="ARBA" id="ARBA00011899"/>
    </source>
</evidence>
<evidence type="ECO:0000259" key="9">
    <source>
        <dbReference type="Pfam" id="PF01979"/>
    </source>
</evidence>
<dbReference type="GO" id="GO:0019262">
    <property type="term" value="P:N-acetylneuraminate catabolic process"/>
    <property type="evidence" value="ECO:0007669"/>
    <property type="project" value="UniProtKB-ARBA"/>
</dbReference>
<comment type="caution">
    <text evidence="10">The sequence shown here is derived from an EMBL/GenBank/DDBJ whole genome shotgun (WGS) entry which is preliminary data.</text>
</comment>
<evidence type="ECO:0000256" key="6">
    <source>
        <dbReference type="ARBA" id="ARBA00022801"/>
    </source>
</evidence>